<dbReference type="Proteomes" id="UP000326837">
    <property type="component" value="Chromosome"/>
</dbReference>
<protein>
    <submittedName>
        <fullName evidence="1">Uncharacterized protein</fullName>
    </submittedName>
</protein>
<accession>A0A5K7XFY4</accession>
<organism evidence="1 2">
    <name type="scientific">Lacipirellula parvula</name>
    <dbReference type="NCBI Taxonomy" id="2650471"/>
    <lineage>
        <taxon>Bacteria</taxon>
        <taxon>Pseudomonadati</taxon>
        <taxon>Planctomycetota</taxon>
        <taxon>Planctomycetia</taxon>
        <taxon>Pirellulales</taxon>
        <taxon>Lacipirellulaceae</taxon>
        <taxon>Lacipirellula</taxon>
    </lineage>
</organism>
<keyword evidence="2" id="KW-1185">Reference proteome</keyword>
<evidence type="ECO:0000313" key="2">
    <source>
        <dbReference type="Proteomes" id="UP000326837"/>
    </source>
</evidence>
<gene>
    <name evidence="1" type="ORF">PLANPX_5040</name>
</gene>
<dbReference type="AlphaFoldDB" id="A0A5K7XFY4"/>
<dbReference type="EMBL" id="AP021861">
    <property type="protein sequence ID" value="BBO35428.1"/>
    <property type="molecule type" value="Genomic_DNA"/>
</dbReference>
<sequence>MIELLGSSLARFICVHRRFQISSLALLASLAVQMNSMSEPSPLDDRVASQIETREPQQRVVLIGASNLSIMFPTIVESLRAMFAHPIELHVAKGFGRSYGLHSKFFGKKFPGILSSGLWPALNRARPLPTVAIVADIGNDLAYEAPVDKIVEWVERALDRLAIHDARVALNNLPIESLRGVGTARYYAFREVLFPNCKLSRGEIIDRAERLSERLSQLAATREISAFSAERGWYGLDPIHPRLASAGEIWSRMLGALSGAAGGAKLVRPSAAMMLTYRRLRALEYAHFGVVRRAEQPALRCLDGTRISIY</sequence>
<evidence type="ECO:0000313" key="1">
    <source>
        <dbReference type="EMBL" id="BBO35428.1"/>
    </source>
</evidence>
<name>A0A5K7XFY4_9BACT</name>
<reference evidence="2" key="1">
    <citation type="submission" date="2019-10" db="EMBL/GenBank/DDBJ databases">
        <title>Lacipirellula parvula gen. nov., sp. nov., representing a lineage of planctomycetes widespread in freshwater anoxic habitats, and description of the family Lacipirellulaceae.</title>
        <authorList>
            <person name="Dedysh S.N."/>
            <person name="Kulichevskaya I.S."/>
            <person name="Beletsky A.V."/>
            <person name="Rakitin A.L."/>
            <person name="Mardanov A.V."/>
            <person name="Ivanova A.A."/>
            <person name="Saltykova V.X."/>
            <person name="Rijpstra W.I.C."/>
            <person name="Sinninghe Damste J.S."/>
            <person name="Ravin N.V."/>
        </authorList>
    </citation>
    <scope>NUCLEOTIDE SEQUENCE [LARGE SCALE GENOMIC DNA]</scope>
    <source>
        <strain evidence="2">PX69</strain>
    </source>
</reference>
<dbReference type="KEGG" id="lpav:PLANPX_5040"/>
<proteinExistence type="predicted"/>